<organism evidence="1 2">
    <name type="scientific">Pontibacter toksunensis</name>
    <dbReference type="NCBI Taxonomy" id="1332631"/>
    <lineage>
        <taxon>Bacteria</taxon>
        <taxon>Pseudomonadati</taxon>
        <taxon>Bacteroidota</taxon>
        <taxon>Cytophagia</taxon>
        <taxon>Cytophagales</taxon>
        <taxon>Hymenobacteraceae</taxon>
        <taxon>Pontibacter</taxon>
    </lineage>
</organism>
<keyword evidence="2" id="KW-1185">Reference proteome</keyword>
<protein>
    <recommendedName>
        <fullName evidence="3">DksA C4-type domain-containing protein</fullName>
    </recommendedName>
</protein>
<proteinExistence type="predicted"/>
<name>A0ABW6BUI8_9BACT</name>
<dbReference type="RefSeq" id="WP_377485505.1">
    <property type="nucleotide sequence ID" value="NZ_JBHUOX010000009.1"/>
</dbReference>
<evidence type="ECO:0000313" key="1">
    <source>
        <dbReference type="EMBL" id="MFD3001424.1"/>
    </source>
</evidence>
<sequence>MGRCENCNKILINEVEEAVGLCARCERKQPVAPKDLVEFEHTSAANTNQENEA</sequence>
<evidence type="ECO:0008006" key="3">
    <source>
        <dbReference type="Google" id="ProtNLM"/>
    </source>
</evidence>
<dbReference type="Proteomes" id="UP001597641">
    <property type="component" value="Unassembled WGS sequence"/>
</dbReference>
<reference evidence="2" key="1">
    <citation type="journal article" date="2019" name="Int. J. Syst. Evol. Microbiol.">
        <title>The Global Catalogue of Microorganisms (GCM) 10K type strain sequencing project: providing services to taxonomists for standard genome sequencing and annotation.</title>
        <authorList>
            <consortium name="The Broad Institute Genomics Platform"/>
            <consortium name="The Broad Institute Genome Sequencing Center for Infectious Disease"/>
            <person name="Wu L."/>
            <person name="Ma J."/>
        </authorList>
    </citation>
    <scope>NUCLEOTIDE SEQUENCE [LARGE SCALE GENOMIC DNA]</scope>
    <source>
        <strain evidence="2">KCTC 23984</strain>
    </source>
</reference>
<gene>
    <name evidence="1" type="ORF">ACFS7Z_13715</name>
</gene>
<comment type="caution">
    <text evidence="1">The sequence shown here is derived from an EMBL/GenBank/DDBJ whole genome shotgun (WGS) entry which is preliminary data.</text>
</comment>
<accession>A0ABW6BUI8</accession>
<dbReference type="EMBL" id="JBHUOX010000009">
    <property type="protein sequence ID" value="MFD3001424.1"/>
    <property type="molecule type" value="Genomic_DNA"/>
</dbReference>
<evidence type="ECO:0000313" key="2">
    <source>
        <dbReference type="Proteomes" id="UP001597641"/>
    </source>
</evidence>